<dbReference type="InterPro" id="IPR025714">
    <property type="entry name" value="Methyltranfer_dom"/>
</dbReference>
<dbReference type="Pfam" id="PF13847">
    <property type="entry name" value="Methyltransf_31"/>
    <property type="match status" value="1"/>
</dbReference>
<feature type="domain" description="Methyltransferase" evidence="1">
    <location>
        <begin position="116"/>
        <end position="241"/>
    </location>
</feature>
<proteinExistence type="predicted"/>
<dbReference type="GO" id="GO:0036009">
    <property type="term" value="F:protein-glutamine N-methyltransferase activity"/>
    <property type="evidence" value="ECO:0007669"/>
    <property type="project" value="InterPro"/>
</dbReference>
<evidence type="ECO:0000313" key="2">
    <source>
        <dbReference type="EMBL" id="OGM15872.1"/>
    </source>
</evidence>
<evidence type="ECO:0000313" key="3">
    <source>
        <dbReference type="Proteomes" id="UP000177382"/>
    </source>
</evidence>
<dbReference type="Gene3D" id="3.40.50.150">
    <property type="entry name" value="Vaccinia Virus protein VP39"/>
    <property type="match status" value="1"/>
</dbReference>
<dbReference type="GO" id="GO:0005829">
    <property type="term" value="C:cytosol"/>
    <property type="evidence" value="ECO:0007669"/>
    <property type="project" value="TreeGrafter"/>
</dbReference>
<dbReference type="STRING" id="1802485.A2V97_03840"/>
<dbReference type="SUPFAM" id="SSF53335">
    <property type="entry name" value="S-adenosyl-L-methionine-dependent methyltransferases"/>
    <property type="match status" value="1"/>
</dbReference>
<name>A0A1F7XLE4_9BACT</name>
<comment type="caution">
    <text evidence="2">The sequence shown here is derived from an EMBL/GenBank/DDBJ whole genome shotgun (WGS) entry which is preliminary data.</text>
</comment>
<dbReference type="Proteomes" id="UP000177382">
    <property type="component" value="Unassembled WGS sequence"/>
</dbReference>
<dbReference type="InterPro" id="IPR004557">
    <property type="entry name" value="PrmC-related"/>
</dbReference>
<dbReference type="PANTHER" id="PTHR47806:SF1">
    <property type="entry name" value="RIBOSOMAL PROTEIN UL3 GLUTAMINE METHYLTRANSFERASE"/>
    <property type="match status" value="1"/>
</dbReference>
<dbReference type="InterPro" id="IPR017127">
    <property type="entry name" value="Ribosome_uL3_MTase"/>
</dbReference>
<protein>
    <recommendedName>
        <fullName evidence="1">Methyltransferase domain-containing protein</fullName>
    </recommendedName>
</protein>
<evidence type="ECO:0000259" key="1">
    <source>
        <dbReference type="Pfam" id="PF13847"/>
    </source>
</evidence>
<gene>
    <name evidence="2" type="ORF">A2V97_03840</name>
</gene>
<accession>A0A1F7XLE4</accession>
<dbReference type="InterPro" id="IPR029063">
    <property type="entry name" value="SAM-dependent_MTases_sf"/>
</dbReference>
<sequence length="375" mass="43599">MFKLKDKDIIKCCLPVLENLFKKHKETYINLFFWERDVDINNLNLRPLLDTGLIKKVGNKFRANVFIFPLSGKFIVCDFLISHHRVKDGRYLRRKDDVWPIFAYESPYIAKKAIVKKGDYVLDLATGSGIIALFCAEKAKKVVGIDINPKAINYAQFNAILNNLEDKVEFRLGDLFEPVSAEKFDLIVWNGPTIATPDLPNKYPIYCFGGADGLNFTRKFIDRAPNYLSPKGRMQWLDPCLGNETSPKSLKIIKEIWGNSSLSVTYEQRVKPNPLYSLYENVGKFLLKPTKGLPRPLWIEPLTGKELSDWLDFLKRNNFTHIHAGMYRVYPSESFRITKTRPKKILFPRMNYLPQEWHFLSFSRIKQLLRICEGY</sequence>
<dbReference type="NCBIfam" id="TIGR00537">
    <property type="entry name" value="hemK_rel_arch"/>
    <property type="match status" value="1"/>
</dbReference>
<organism evidence="2 3">
    <name type="scientific">Candidatus Woesebacteria bacterium RBG_16_42_24</name>
    <dbReference type="NCBI Taxonomy" id="1802485"/>
    <lineage>
        <taxon>Bacteria</taxon>
        <taxon>Candidatus Woeseibacteriota</taxon>
    </lineage>
</organism>
<dbReference type="CDD" id="cd02440">
    <property type="entry name" value="AdoMet_MTases"/>
    <property type="match status" value="1"/>
</dbReference>
<dbReference type="AlphaFoldDB" id="A0A1F7XLE4"/>
<reference evidence="2 3" key="1">
    <citation type="journal article" date="2016" name="Nat. Commun.">
        <title>Thousands of microbial genomes shed light on interconnected biogeochemical processes in an aquifer system.</title>
        <authorList>
            <person name="Anantharaman K."/>
            <person name="Brown C.T."/>
            <person name="Hug L.A."/>
            <person name="Sharon I."/>
            <person name="Castelle C.J."/>
            <person name="Probst A.J."/>
            <person name="Thomas B.C."/>
            <person name="Singh A."/>
            <person name="Wilkins M.J."/>
            <person name="Karaoz U."/>
            <person name="Brodie E.L."/>
            <person name="Williams K.H."/>
            <person name="Hubbard S.S."/>
            <person name="Banfield J.F."/>
        </authorList>
    </citation>
    <scope>NUCLEOTIDE SEQUENCE [LARGE SCALE GENOMIC DNA]</scope>
</reference>
<dbReference type="EMBL" id="MGFX01000001">
    <property type="protein sequence ID" value="OGM15872.1"/>
    <property type="molecule type" value="Genomic_DNA"/>
</dbReference>
<dbReference type="PANTHER" id="PTHR47806">
    <property type="entry name" value="50S RIBOSOMAL PROTEIN L3 GLUTAMINE METHYLTRANSFERASE"/>
    <property type="match status" value="1"/>
</dbReference>